<evidence type="ECO:0000313" key="11">
    <source>
        <dbReference type="Proteomes" id="UP000041254"/>
    </source>
</evidence>
<dbReference type="AlphaFoldDB" id="A0A0G4EXB2"/>
<dbReference type="InterPro" id="IPR001623">
    <property type="entry name" value="DnaJ_domain"/>
</dbReference>
<dbReference type="Proteomes" id="UP000041254">
    <property type="component" value="Unassembled WGS sequence"/>
</dbReference>
<dbReference type="PhylomeDB" id="A0A0G4EXB2"/>
<dbReference type="GO" id="GO:0051082">
    <property type="term" value="F:unfolded protein binding"/>
    <property type="evidence" value="ECO:0007669"/>
    <property type="project" value="InterPro"/>
</dbReference>
<sequence>MTTPARRLERMRQHLHPARRPSDLLRTRLLMADDEDVQTVTTDSVTKDYYKILGVDRGASKKEITKRYKDLLREFHPDFGGDKYVMMELNEAYEVLADDARREVYDRTGQAPPSAEQQQQQQQQQMAGQPTGGWQEIGFNDIFDTFFGGGMAGGRRRRAARRGSDLKVELEVDFATAVFGGTEKVRLKHVETCEVCMGTGAAPGTKPVVCPTCNGQGMVFQEQRTPVGYISTGSTCPTCGGVGEILADPCPACNGQGLVQRTKQIDVAVPAGVEEGMKLRIKGEGDAGMNGGEAGDLFVFVKVRPDSRFTRKGTSIFSETTISYTDAILGKTVDVEVIDGTEPVRIPPGTQPGTTIKVPGKGAPKVGIPDFRGDHFTTVKVEIPTSVSGRERELIEELDRLRPSSGSREEGGRGKRFFGL</sequence>
<dbReference type="SUPFAM" id="SSF46565">
    <property type="entry name" value="Chaperone J-domain"/>
    <property type="match status" value="1"/>
</dbReference>
<dbReference type="GO" id="GO:0042026">
    <property type="term" value="P:protein refolding"/>
    <property type="evidence" value="ECO:0007669"/>
    <property type="project" value="TreeGrafter"/>
</dbReference>
<evidence type="ECO:0000259" key="9">
    <source>
        <dbReference type="PROSITE" id="PS51188"/>
    </source>
</evidence>
<dbReference type="SMART" id="SM00271">
    <property type="entry name" value="DnaJ"/>
    <property type="match status" value="1"/>
</dbReference>
<evidence type="ECO:0000256" key="6">
    <source>
        <dbReference type="PROSITE-ProRule" id="PRU00546"/>
    </source>
</evidence>
<evidence type="ECO:0000259" key="8">
    <source>
        <dbReference type="PROSITE" id="PS50076"/>
    </source>
</evidence>
<dbReference type="InterPro" id="IPR001305">
    <property type="entry name" value="HSP_DnaJ_Cys-rich_dom"/>
</dbReference>
<reference evidence="10 11" key="1">
    <citation type="submission" date="2014-11" db="EMBL/GenBank/DDBJ databases">
        <authorList>
            <person name="Zhu J."/>
            <person name="Qi W."/>
            <person name="Song R."/>
        </authorList>
    </citation>
    <scope>NUCLEOTIDE SEQUENCE [LARGE SCALE GENOMIC DNA]</scope>
</reference>
<dbReference type="CDD" id="cd10719">
    <property type="entry name" value="DnaJ_zf"/>
    <property type="match status" value="1"/>
</dbReference>
<dbReference type="PROSITE" id="PS51188">
    <property type="entry name" value="ZF_CR"/>
    <property type="match status" value="1"/>
</dbReference>
<dbReference type="CDD" id="cd06257">
    <property type="entry name" value="DnaJ"/>
    <property type="match status" value="1"/>
</dbReference>
<feature type="region of interest" description="Disordered" evidence="7">
    <location>
        <begin position="400"/>
        <end position="420"/>
    </location>
</feature>
<dbReference type="GO" id="GO:0005737">
    <property type="term" value="C:cytoplasm"/>
    <property type="evidence" value="ECO:0007669"/>
    <property type="project" value="TreeGrafter"/>
</dbReference>
<dbReference type="InterPro" id="IPR036410">
    <property type="entry name" value="HSP_DnaJ_Cys-rich_dom_sf"/>
</dbReference>
<protein>
    <recommendedName>
        <fullName evidence="12">Chaperone protein DnaJ</fullName>
    </recommendedName>
</protein>
<dbReference type="SUPFAM" id="SSF49493">
    <property type="entry name" value="HSP40/DnaJ peptide-binding domain"/>
    <property type="match status" value="2"/>
</dbReference>
<dbReference type="InterPro" id="IPR012724">
    <property type="entry name" value="DnaJ"/>
</dbReference>
<keyword evidence="1 6" id="KW-0479">Metal-binding</keyword>
<evidence type="ECO:0000256" key="7">
    <source>
        <dbReference type="SAM" id="MobiDB-lite"/>
    </source>
</evidence>
<organism evidence="10 11">
    <name type="scientific">Vitrella brassicaformis (strain CCMP3155)</name>
    <dbReference type="NCBI Taxonomy" id="1169540"/>
    <lineage>
        <taxon>Eukaryota</taxon>
        <taxon>Sar</taxon>
        <taxon>Alveolata</taxon>
        <taxon>Colpodellida</taxon>
        <taxon>Vitrellaceae</taxon>
        <taxon>Vitrella</taxon>
    </lineage>
</organism>
<gene>
    <name evidence="10" type="ORF">Vbra_13898</name>
</gene>
<dbReference type="InterPro" id="IPR002939">
    <property type="entry name" value="DnaJ_C"/>
</dbReference>
<dbReference type="GO" id="GO:0008270">
    <property type="term" value="F:zinc ion binding"/>
    <property type="evidence" value="ECO:0007669"/>
    <property type="project" value="UniProtKB-KW"/>
</dbReference>
<keyword evidence="2" id="KW-0677">Repeat</keyword>
<feature type="domain" description="CR-type" evidence="9">
    <location>
        <begin position="180"/>
        <end position="262"/>
    </location>
</feature>
<dbReference type="Gene3D" id="2.10.230.10">
    <property type="entry name" value="Heat shock protein DnaJ, cysteine-rich domain"/>
    <property type="match status" value="1"/>
</dbReference>
<dbReference type="Pfam" id="PF01556">
    <property type="entry name" value="DnaJ_C"/>
    <property type="match status" value="1"/>
</dbReference>
<feature type="zinc finger region" description="CR-type" evidence="6">
    <location>
        <begin position="180"/>
        <end position="262"/>
    </location>
</feature>
<dbReference type="PRINTS" id="PR00625">
    <property type="entry name" value="JDOMAIN"/>
</dbReference>
<evidence type="ECO:0000313" key="10">
    <source>
        <dbReference type="EMBL" id="CEM03433.1"/>
    </source>
</evidence>
<feature type="compositionally biased region" description="Basic and acidic residues" evidence="7">
    <location>
        <begin position="400"/>
        <end position="413"/>
    </location>
</feature>
<dbReference type="InterPro" id="IPR036869">
    <property type="entry name" value="J_dom_sf"/>
</dbReference>
<evidence type="ECO:0000256" key="3">
    <source>
        <dbReference type="ARBA" id="ARBA00022771"/>
    </source>
</evidence>
<dbReference type="InParanoid" id="A0A0G4EXB2"/>
<keyword evidence="11" id="KW-1185">Reference proteome</keyword>
<dbReference type="VEuPathDB" id="CryptoDB:Vbra_13898"/>
<dbReference type="InterPro" id="IPR008971">
    <property type="entry name" value="HSP40/DnaJ_pept-bd"/>
</dbReference>
<evidence type="ECO:0008006" key="12">
    <source>
        <dbReference type="Google" id="ProtNLM"/>
    </source>
</evidence>
<dbReference type="OMA" id="EKVRIRH"/>
<dbReference type="GO" id="GO:0031072">
    <property type="term" value="F:heat shock protein binding"/>
    <property type="evidence" value="ECO:0007669"/>
    <property type="project" value="InterPro"/>
</dbReference>
<evidence type="ECO:0000256" key="2">
    <source>
        <dbReference type="ARBA" id="ARBA00022737"/>
    </source>
</evidence>
<dbReference type="PROSITE" id="PS50076">
    <property type="entry name" value="DNAJ_2"/>
    <property type="match status" value="1"/>
</dbReference>
<evidence type="ECO:0000256" key="4">
    <source>
        <dbReference type="ARBA" id="ARBA00022833"/>
    </source>
</evidence>
<accession>A0A0G4EXB2</accession>
<keyword evidence="4 6" id="KW-0862">Zinc</keyword>
<dbReference type="CDD" id="cd10747">
    <property type="entry name" value="DnaJ_C"/>
    <property type="match status" value="1"/>
</dbReference>
<dbReference type="PANTHER" id="PTHR43096:SF10">
    <property type="entry name" value="CHAPERONE PROTEIN DNAJ A6, CHLOROPLASTIC"/>
    <property type="match status" value="1"/>
</dbReference>
<keyword evidence="5" id="KW-0143">Chaperone</keyword>
<name>A0A0G4EXB2_VITBC</name>
<dbReference type="PANTHER" id="PTHR43096">
    <property type="entry name" value="DNAJ HOMOLOG 1, MITOCHONDRIAL-RELATED"/>
    <property type="match status" value="1"/>
</dbReference>
<feature type="region of interest" description="Disordered" evidence="7">
    <location>
        <begin position="106"/>
        <end position="131"/>
    </location>
</feature>
<dbReference type="Pfam" id="PF00684">
    <property type="entry name" value="DnaJ_CXXCXGXG"/>
    <property type="match status" value="1"/>
</dbReference>
<dbReference type="Pfam" id="PF00226">
    <property type="entry name" value="DnaJ"/>
    <property type="match status" value="1"/>
</dbReference>
<proteinExistence type="inferred from homology"/>
<evidence type="ECO:0000256" key="1">
    <source>
        <dbReference type="ARBA" id="ARBA00022723"/>
    </source>
</evidence>
<dbReference type="STRING" id="1169540.A0A0G4EXB2"/>
<dbReference type="Gene3D" id="1.10.287.110">
    <property type="entry name" value="DnaJ domain"/>
    <property type="match status" value="1"/>
</dbReference>
<dbReference type="FunFam" id="2.60.260.20:FF:000005">
    <property type="entry name" value="Chaperone protein dnaJ 1, mitochondrial"/>
    <property type="match status" value="1"/>
</dbReference>
<dbReference type="EMBL" id="CDMY01000341">
    <property type="protein sequence ID" value="CEM03433.1"/>
    <property type="molecule type" value="Genomic_DNA"/>
</dbReference>
<dbReference type="OrthoDB" id="10256793at2759"/>
<dbReference type="SUPFAM" id="SSF57938">
    <property type="entry name" value="DnaJ/Hsp40 cysteine-rich domain"/>
    <property type="match status" value="1"/>
</dbReference>
<dbReference type="Gene3D" id="2.60.260.20">
    <property type="entry name" value="Urease metallochaperone UreE, N-terminal domain"/>
    <property type="match status" value="2"/>
</dbReference>
<dbReference type="GO" id="GO:0005524">
    <property type="term" value="F:ATP binding"/>
    <property type="evidence" value="ECO:0007669"/>
    <property type="project" value="InterPro"/>
</dbReference>
<dbReference type="NCBIfam" id="NF008035">
    <property type="entry name" value="PRK10767.1"/>
    <property type="match status" value="1"/>
</dbReference>
<dbReference type="HAMAP" id="MF_01152">
    <property type="entry name" value="DnaJ"/>
    <property type="match status" value="1"/>
</dbReference>
<dbReference type="FunFam" id="2.10.230.10:FF:000002">
    <property type="entry name" value="Molecular chaperone DnaJ"/>
    <property type="match status" value="1"/>
</dbReference>
<feature type="domain" description="J" evidence="8">
    <location>
        <begin position="48"/>
        <end position="109"/>
    </location>
</feature>
<dbReference type="GO" id="GO:0009408">
    <property type="term" value="P:response to heat"/>
    <property type="evidence" value="ECO:0007669"/>
    <property type="project" value="InterPro"/>
</dbReference>
<evidence type="ECO:0000256" key="5">
    <source>
        <dbReference type="ARBA" id="ARBA00023186"/>
    </source>
</evidence>
<keyword evidence="3 6" id="KW-0863">Zinc-finger</keyword>